<dbReference type="RefSeq" id="WP_283078179.1">
    <property type="nucleotide sequence ID" value="NZ_CP121671.1"/>
</dbReference>
<evidence type="ECO:0000313" key="2">
    <source>
        <dbReference type="Proteomes" id="UP001221597"/>
    </source>
</evidence>
<gene>
    <name evidence="1" type="ORF">P9989_07640</name>
</gene>
<keyword evidence="2" id="KW-1185">Reference proteome</keyword>
<reference evidence="1 2" key="1">
    <citation type="submission" date="2023-04" db="EMBL/GenBank/DDBJ databases">
        <title>Genome sequence of Halobacillus naozhouensis KACC 21980.</title>
        <authorList>
            <person name="Kim S."/>
            <person name="Heo J."/>
            <person name="Kwon S.-W."/>
        </authorList>
    </citation>
    <scope>NUCLEOTIDE SEQUENCE [LARGE SCALE GENOMIC DNA]</scope>
    <source>
        <strain evidence="1 2">KCTC 13234</strain>
    </source>
</reference>
<organism evidence="1 2">
    <name type="scientific">Halobacillus naozhouensis</name>
    <dbReference type="NCBI Taxonomy" id="554880"/>
    <lineage>
        <taxon>Bacteria</taxon>
        <taxon>Bacillati</taxon>
        <taxon>Bacillota</taxon>
        <taxon>Bacilli</taxon>
        <taxon>Bacillales</taxon>
        <taxon>Bacillaceae</taxon>
        <taxon>Halobacillus</taxon>
    </lineage>
</organism>
<dbReference type="EMBL" id="CP121671">
    <property type="protein sequence ID" value="WFT76225.1"/>
    <property type="molecule type" value="Genomic_DNA"/>
</dbReference>
<proteinExistence type="predicted"/>
<protein>
    <submittedName>
        <fullName evidence="1">Uncharacterized protein</fullName>
    </submittedName>
</protein>
<name>A0ABY8J1J2_9BACI</name>
<sequence length="45" mass="5544">MRNQTYKLRWKVSKERRDKRVGVTQARSRIKYLKSLMEGARFKDE</sequence>
<dbReference type="Proteomes" id="UP001221597">
    <property type="component" value="Chromosome"/>
</dbReference>
<evidence type="ECO:0000313" key="1">
    <source>
        <dbReference type="EMBL" id="WFT76225.1"/>
    </source>
</evidence>
<accession>A0ABY8J1J2</accession>